<dbReference type="AlphaFoldDB" id="A0A810Q3Y1"/>
<accession>A0A810Q3Y1</accession>
<reference evidence="1" key="1">
    <citation type="submission" date="2020-09" db="EMBL/GenBank/DDBJ databases">
        <title>New species isolated from human feces.</title>
        <authorList>
            <person name="Kitahara M."/>
            <person name="Shigeno Y."/>
            <person name="Shime M."/>
            <person name="Matsumoto Y."/>
            <person name="Nakamura S."/>
            <person name="Motooka D."/>
            <person name="Fukuoka S."/>
            <person name="Nishikawa H."/>
            <person name="Benno Y."/>
        </authorList>
    </citation>
    <scope>NUCLEOTIDE SEQUENCE</scope>
    <source>
        <strain evidence="1">MM59</strain>
    </source>
</reference>
<proteinExistence type="predicted"/>
<dbReference type="RefSeq" id="WP_213542567.1">
    <property type="nucleotide sequence ID" value="NZ_AP023420.1"/>
</dbReference>
<dbReference type="Proteomes" id="UP000679848">
    <property type="component" value="Chromosome"/>
</dbReference>
<dbReference type="InterPro" id="IPR015421">
    <property type="entry name" value="PyrdxlP-dep_Trfase_major"/>
</dbReference>
<dbReference type="Pfam" id="PF12897">
    <property type="entry name" value="Asp_aminotransf"/>
    <property type="match status" value="1"/>
</dbReference>
<dbReference type="PANTHER" id="PTHR43799">
    <property type="entry name" value="AMINOTRANSFERASE, PUTATIVE-RELATED"/>
    <property type="match status" value="1"/>
</dbReference>
<evidence type="ECO:0000313" key="2">
    <source>
        <dbReference type="Proteomes" id="UP000679848"/>
    </source>
</evidence>
<gene>
    <name evidence="1" type="ORF">MM59RIKEN_03480</name>
</gene>
<organism evidence="1 2">
    <name type="scientific">Pusillibacter faecalis</name>
    <dbReference type="NCBI Taxonomy" id="2714358"/>
    <lineage>
        <taxon>Bacteria</taxon>
        <taxon>Bacillati</taxon>
        <taxon>Bacillota</taxon>
        <taxon>Clostridia</taxon>
        <taxon>Eubacteriales</taxon>
        <taxon>Oscillospiraceae</taxon>
        <taxon>Pusillibacter</taxon>
    </lineage>
</organism>
<dbReference type="InterPro" id="IPR024551">
    <property type="entry name" value="AspAT_Ic"/>
</dbReference>
<protein>
    <submittedName>
        <fullName evidence="1">Putative aminotransferase</fullName>
    </submittedName>
</protein>
<keyword evidence="2" id="KW-1185">Reference proteome</keyword>
<dbReference type="SUPFAM" id="SSF53383">
    <property type="entry name" value="PLP-dependent transferases"/>
    <property type="match status" value="1"/>
</dbReference>
<keyword evidence="1" id="KW-0032">Aminotransferase</keyword>
<dbReference type="Gene3D" id="3.40.640.10">
    <property type="entry name" value="Type I PLP-dependent aspartate aminotransferase-like (Major domain)"/>
    <property type="match status" value="1"/>
</dbReference>
<name>A0A810Q3Y1_9FIRM</name>
<dbReference type="EMBL" id="AP023420">
    <property type="protein sequence ID" value="BCK83029.1"/>
    <property type="molecule type" value="Genomic_DNA"/>
</dbReference>
<dbReference type="PANTHER" id="PTHR43799:SF1">
    <property type="entry name" value="ASPARTATE AMINOTRANSFERASE"/>
    <property type="match status" value="1"/>
</dbReference>
<dbReference type="KEGG" id="pfaa:MM59RIKEN_03480"/>
<dbReference type="InterPro" id="IPR015424">
    <property type="entry name" value="PyrdxlP-dep_Trfase"/>
</dbReference>
<evidence type="ECO:0000313" key="1">
    <source>
        <dbReference type="EMBL" id="BCK83029.1"/>
    </source>
</evidence>
<dbReference type="GO" id="GO:0004069">
    <property type="term" value="F:L-aspartate:2-oxoglutarate aminotransferase activity"/>
    <property type="evidence" value="ECO:0007669"/>
    <property type="project" value="InterPro"/>
</dbReference>
<sequence>MTAYPNMTREERGAEYTRVRQEFELWKAKGLKLNMARGKPGKQQLDLVSDIFSLMQDPQDYVSDGIDVRNYGELSGLPAAKRLFAEILGCRPWQVFVGGNASLQLMYDTISKGYTHGLLHSPRPWCREENIKWLCPAPGYDRHFKVTESFGFELITIPMTDEGPDMDAVEEAVKDSAVKGIWCVPKYSNPDGIIYSDKVIRRMAALKPAAPDFTIMWDNAYCIHEFEGDYVKFPDILALCEQAGNPDMVFEFASTSKVTLPGGGISCFACSEANMAYMEKLLSIQVISFDKVNQQRHVLYLKDKAHTLELMKKHAAIMGPKFRCVVDALDREIAPLEIASWQRPKGGYFVSLNAMPGTAKRTLALCKEAGVTMTDAGATFPYGKDPQDSNIRIAPSLPPVEELEQAIAVLCTCLKLSALEALGV</sequence>
<dbReference type="InterPro" id="IPR015422">
    <property type="entry name" value="PyrdxlP-dep_Trfase_small"/>
</dbReference>
<keyword evidence="1" id="KW-0808">Transferase</keyword>
<dbReference type="Gene3D" id="3.90.1150.10">
    <property type="entry name" value="Aspartate Aminotransferase, domain 1"/>
    <property type="match status" value="1"/>
</dbReference>